<evidence type="ECO:0000313" key="2">
    <source>
        <dbReference type="Proteomes" id="UP001548189"/>
    </source>
</evidence>
<name>A0ABV2BNY0_9GAMM</name>
<accession>A0ABV2BNY0</accession>
<organism evidence="1 2">
    <name type="scientific">Aliikangiella maris</name>
    <dbReference type="NCBI Taxonomy" id="3162458"/>
    <lineage>
        <taxon>Bacteria</taxon>
        <taxon>Pseudomonadati</taxon>
        <taxon>Pseudomonadota</taxon>
        <taxon>Gammaproteobacteria</taxon>
        <taxon>Oceanospirillales</taxon>
        <taxon>Pleioneaceae</taxon>
        <taxon>Aliikangiella</taxon>
    </lineage>
</organism>
<comment type="caution">
    <text evidence="1">The sequence shown here is derived from an EMBL/GenBank/DDBJ whole genome shotgun (WGS) entry which is preliminary data.</text>
</comment>
<gene>
    <name evidence="1" type="ORF">ABVT43_00785</name>
</gene>
<protein>
    <submittedName>
        <fullName evidence="1">Uncharacterized protein</fullName>
    </submittedName>
</protein>
<dbReference type="Proteomes" id="UP001548189">
    <property type="component" value="Unassembled WGS sequence"/>
</dbReference>
<keyword evidence="2" id="KW-1185">Reference proteome</keyword>
<proteinExistence type="predicted"/>
<dbReference type="EMBL" id="JBEVCJ010000001">
    <property type="protein sequence ID" value="MET1253651.1"/>
    <property type="molecule type" value="Genomic_DNA"/>
</dbReference>
<sequence length="154" mass="17188">MQAQCIKFISILWLISSGSLLMVNALAVNDQPIKNDTQEVTAQEQMVEQTQEVAETKTGQGETTLTTQVNSAQPVKIEETVLGMNVSGTRNLPNVLYIIPWKGNKTQVSPPQISRLVDEIYAPVDPEVFSKQVKFYYQLTAEKVEQSANMKEVK</sequence>
<evidence type="ECO:0000313" key="1">
    <source>
        <dbReference type="EMBL" id="MET1253651.1"/>
    </source>
</evidence>
<reference evidence="1 2" key="1">
    <citation type="submission" date="2024-06" db="EMBL/GenBank/DDBJ databases">
        <authorList>
            <person name="Li F."/>
        </authorList>
    </citation>
    <scope>NUCLEOTIDE SEQUENCE [LARGE SCALE GENOMIC DNA]</scope>
    <source>
        <strain evidence="1 2">GXAS 311</strain>
    </source>
</reference>